<organism evidence="2 3">
    <name type="scientific">Arabis alpina</name>
    <name type="common">Alpine rock-cress</name>
    <dbReference type="NCBI Taxonomy" id="50452"/>
    <lineage>
        <taxon>Eukaryota</taxon>
        <taxon>Viridiplantae</taxon>
        <taxon>Streptophyta</taxon>
        <taxon>Embryophyta</taxon>
        <taxon>Tracheophyta</taxon>
        <taxon>Spermatophyta</taxon>
        <taxon>Magnoliopsida</taxon>
        <taxon>eudicotyledons</taxon>
        <taxon>Gunneridae</taxon>
        <taxon>Pentapetalae</taxon>
        <taxon>rosids</taxon>
        <taxon>malvids</taxon>
        <taxon>Brassicales</taxon>
        <taxon>Brassicaceae</taxon>
        <taxon>Arabideae</taxon>
        <taxon>Arabis</taxon>
    </lineage>
</organism>
<gene>
    <name evidence="2" type="ordered locus">AALP_Aa2g204900</name>
</gene>
<sequence>MPPPTIDAGNGRKRVLIPARKRRCGRSAVERSCSRKGGGGQRKLET</sequence>
<keyword evidence="3" id="KW-1185">Reference proteome</keyword>
<dbReference type="Proteomes" id="UP000029120">
    <property type="component" value="Chromosome 2"/>
</dbReference>
<feature type="compositionally biased region" description="Gly residues" evidence="1">
    <location>
        <begin position="36"/>
        <end position="46"/>
    </location>
</feature>
<evidence type="ECO:0000256" key="1">
    <source>
        <dbReference type="SAM" id="MobiDB-lite"/>
    </source>
</evidence>
<evidence type="ECO:0000313" key="3">
    <source>
        <dbReference type="Proteomes" id="UP000029120"/>
    </source>
</evidence>
<proteinExistence type="predicted"/>
<dbReference type="AlphaFoldDB" id="A0A087HIU6"/>
<name>A0A087HIU6_ARAAL</name>
<protein>
    <submittedName>
        <fullName evidence="2">Uncharacterized protein</fullName>
    </submittedName>
</protein>
<feature type="region of interest" description="Disordered" evidence="1">
    <location>
        <begin position="1"/>
        <end position="46"/>
    </location>
</feature>
<feature type="compositionally biased region" description="Basic residues" evidence="1">
    <location>
        <begin position="11"/>
        <end position="25"/>
    </location>
</feature>
<evidence type="ECO:0000313" key="2">
    <source>
        <dbReference type="EMBL" id="KFK42048.1"/>
    </source>
</evidence>
<reference evidence="3" key="1">
    <citation type="journal article" date="2015" name="Nat. Plants">
        <title>Genome expansion of Arabis alpina linked with retrotransposition and reduced symmetric DNA methylation.</title>
        <authorList>
            <person name="Willing E.M."/>
            <person name="Rawat V."/>
            <person name="Mandakova T."/>
            <person name="Maumus F."/>
            <person name="James G.V."/>
            <person name="Nordstroem K.J."/>
            <person name="Becker C."/>
            <person name="Warthmann N."/>
            <person name="Chica C."/>
            <person name="Szarzynska B."/>
            <person name="Zytnicki M."/>
            <person name="Albani M.C."/>
            <person name="Kiefer C."/>
            <person name="Bergonzi S."/>
            <person name="Castaings L."/>
            <person name="Mateos J.L."/>
            <person name="Berns M.C."/>
            <person name="Bujdoso N."/>
            <person name="Piofczyk T."/>
            <person name="de Lorenzo L."/>
            <person name="Barrero-Sicilia C."/>
            <person name="Mateos I."/>
            <person name="Piednoel M."/>
            <person name="Hagmann J."/>
            <person name="Chen-Min-Tao R."/>
            <person name="Iglesias-Fernandez R."/>
            <person name="Schuster S.C."/>
            <person name="Alonso-Blanco C."/>
            <person name="Roudier F."/>
            <person name="Carbonero P."/>
            <person name="Paz-Ares J."/>
            <person name="Davis S.J."/>
            <person name="Pecinka A."/>
            <person name="Quesneville H."/>
            <person name="Colot V."/>
            <person name="Lysak M.A."/>
            <person name="Weigel D."/>
            <person name="Coupland G."/>
            <person name="Schneeberger K."/>
        </authorList>
    </citation>
    <scope>NUCLEOTIDE SEQUENCE [LARGE SCALE GENOMIC DNA]</scope>
    <source>
        <strain evidence="3">cv. Pajares</strain>
    </source>
</reference>
<dbReference type="Gramene" id="KFK42048">
    <property type="protein sequence ID" value="KFK42048"/>
    <property type="gene ID" value="AALP_AA2G204900"/>
</dbReference>
<accession>A0A087HIU6</accession>
<dbReference type="EMBL" id="CM002870">
    <property type="protein sequence ID" value="KFK42048.1"/>
    <property type="molecule type" value="Genomic_DNA"/>
</dbReference>